<evidence type="ECO:0000313" key="3">
    <source>
        <dbReference type="EMBL" id="GGG44777.1"/>
    </source>
</evidence>
<feature type="signal peptide" evidence="1">
    <location>
        <begin position="1"/>
        <end position="19"/>
    </location>
</feature>
<accession>A0A917GG74</accession>
<dbReference type="EMBL" id="BMFQ01000002">
    <property type="protein sequence ID" value="GGG44777.1"/>
    <property type="molecule type" value="Genomic_DNA"/>
</dbReference>
<comment type="caution">
    <text evidence="3">The sequence shown here is derived from an EMBL/GenBank/DDBJ whole genome shotgun (WGS) entry which is preliminary data.</text>
</comment>
<dbReference type="SUPFAM" id="SSF56601">
    <property type="entry name" value="beta-lactamase/transpeptidase-like"/>
    <property type="match status" value="1"/>
</dbReference>
<dbReference type="Pfam" id="PF00144">
    <property type="entry name" value="Beta-lactamase"/>
    <property type="match status" value="1"/>
</dbReference>
<dbReference type="Gene3D" id="3.40.710.10">
    <property type="entry name" value="DD-peptidase/beta-lactamase superfamily"/>
    <property type="match status" value="1"/>
</dbReference>
<keyword evidence="3" id="KW-0645">Protease</keyword>
<feature type="chain" id="PRO_5037655302" evidence="1">
    <location>
        <begin position="20"/>
        <end position="441"/>
    </location>
</feature>
<dbReference type="InterPro" id="IPR001466">
    <property type="entry name" value="Beta-lactam-related"/>
</dbReference>
<sequence>MKKLLIIILVVWNFSNLTAQNFNQLDEFLETLYKNHKMMGNLTISKDGNTIYNKSVGYQVINGKESIPITDASKFRIGSITKTFTAVMIFQLIDEGKLKLEQPLSKYFPQIPGSESITIASMLNHSSGLFNIAQDENFNEEIETTREQMLSKISSHQLNFEVGEKHEYSNTNYVLLGYILEDVEKAPYSQILETRIVKTLNLKNTFFGSAINTTNNECLSYYYDDNDGSLHEANQAILTIPGGAGGIVSNPSDLVIFLNGLFQGKLMSEKSFNVMTTINDEFGSGILSAKKNGMTIYAHNGTIDFFRSMYIYILDLDIAIALNTNALDYGLMPIMFNAIAAIKGEDLNMPSFKSAVLSESELNQYIGVYESDELPFNLVFESDGKVLKGAPEGSDMKVLKAINPDEFALESLGVTLIFNLEAKTLLFNQAGEAPKTLTKIK</sequence>
<dbReference type="AlphaFoldDB" id="A0A917GG74"/>
<keyword evidence="3" id="KW-0378">Hydrolase</keyword>
<evidence type="ECO:0000256" key="1">
    <source>
        <dbReference type="SAM" id="SignalP"/>
    </source>
</evidence>
<protein>
    <submittedName>
        <fullName evidence="3">D-Ala-D-Ala carboxypeptidase</fullName>
    </submittedName>
</protein>
<reference evidence="3" key="1">
    <citation type="journal article" date="2014" name="Int. J. Syst. Evol. Microbiol.">
        <title>Complete genome sequence of Corynebacterium casei LMG S-19264T (=DSM 44701T), isolated from a smear-ripened cheese.</title>
        <authorList>
            <consortium name="US DOE Joint Genome Institute (JGI-PGF)"/>
            <person name="Walter F."/>
            <person name="Albersmeier A."/>
            <person name="Kalinowski J."/>
            <person name="Ruckert C."/>
        </authorList>
    </citation>
    <scope>NUCLEOTIDE SEQUENCE</scope>
    <source>
        <strain evidence="3">CGMCC 1.12751</strain>
    </source>
</reference>
<evidence type="ECO:0000259" key="2">
    <source>
        <dbReference type="Pfam" id="PF00144"/>
    </source>
</evidence>
<keyword evidence="3" id="KW-0121">Carboxypeptidase</keyword>
<name>A0A917GG74_9FLAO</name>
<dbReference type="PANTHER" id="PTHR46825">
    <property type="entry name" value="D-ALANYL-D-ALANINE-CARBOXYPEPTIDASE/ENDOPEPTIDASE AMPH"/>
    <property type="match status" value="1"/>
</dbReference>
<gene>
    <name evidence="3" type="ORF">GCM10010976_15500</name>
</gene>
<dbReference type="InterPro" id="IPR050491">
    <property type="entry name" value="AmpC-like"/>
</dbReference>
<dbReference type="Proteomes" id="UP000625976">
    <property type="component" value="Unassembled WGS sequence"/>
</dbReference>
<dbReference type="GO" id="GO:0004180">
    <property type="term" value="F:carboxypeptidase activity"/>
    <property type="evidence" value="ECO:0007669"/>
    <property type="project" value="UniProtKB-KW"/>
</dbReference>
<keyword evidence="1" id="KW-0732">Signal</keyword>
<reference evidence="3" key="2">
    <citation type="submission" date="2020-09" db="EMBL/GenBank/DDBJ databases">
        <authorList>
            <person name="Sun Q."/>
            <person name="Zhou Y."/>
        </authorList>
    </citation>
    <scope>NUCLEOTIDE SEQUENCE</scope>
    <source>
        <strain evidence="3">CGMCC 1.12751</strain>
    </source>
</reference>
<proteinExistence type="predicted"/>
<dbReference type="InterPro" id="IPR012338">
    <property type="entry name" value="Beta-lactam/transpept-like"/>
</dbReference>
<feature type="domain" description="Beta-lactamase-related" evidence="2">
    <location>
        <begin position="42"/>
        <end position="328"/>
    </location>
</feature>
<keyword evidence="4" id="KW-1185">Reference proteome</keyword>
<dbReference type="RefSeq" id="WP_188463541.1">
    <property type="nucleotide sequence ID" value="NZ_BMFQ01000002.1"/>
</dbReference>
<evidence type="ECO:0000313" key="4">
    <source>
        <dbReference type="Proteomes" id="UP000625976"/>
    </source>
</evidence>
<dbReference type="PANTHER" id="PTHR46825:SF7">
    <property type="entry name" value="D-ALANYL-D-ALANINE CARBOXYPEPTIDASE"/>
    <property type="match status" value="1"/>
</dbReference>
<organism evidence="3 4">
    <name type="scientific">Bizionia arctica</name>
    <dbReference type="NCBI Taxonomy" id="1495645"/>
    <lineage>
        <taxon>Bacteria</taxon>
        <taxon>Pseudomonadati</taxon>
        <taxon>Bacteroidota</taxon>
        <taxon>Flavobacteriia</taxon>
        <taxon>Flavobacteriales</taxon>
        <taxon>Flavobacteriaceae</taxon>
        <taxon>Bizionia</taxon>
    </lineage>
</organism>